<keyword evidence="3 6" id="KW-0479">Metal-binding</keyword>
<evidence type="ECO:0000256" key="3">
    <source>
        <dbReference type="ARBA" id="ARBA00022723"/>
    </source>
</evidence>
<dbReference type="HAMAP" id="MF_01871">
    <property type="entry name" value="DabA"/>
    <property type="match status" value="1"/>
</dbReference>
<gene>
    <name evidence="6" type="primary">dabA</name>
    <name evidence="7" type="ORF">SIL87_05175</name>
</gene>
<dbReference type="Pfam" id="PF10070">
    <property type="entry name" value="DabA"/>
    <property type="match status" value="1"/>
</dbReference>
<keyword evidence="1 6" id="KW-0813">Transport</keyword>
<keyword evidence="2 6" id="KW-1003">Cell membrane</keyword>
<dbReference type="EMBL" id="JAWXYB010000018">
    <property type="protein sequence ID" value="MDX5930158.1"/>
    <property type="molecule type" value="Genomic_DNA"/>
</dbReference>
<dbReference type="GO" id="GO:0005886">
    <property type="term" value="C:plasma membrane"/>
    <property type="evidence" value="ECO:0007669"/>
    <property type="project" value="UniProtKB-SubCell"/>
</dbReference>
<comment type="similarity">
    <text evidence="6">Belongs to the inorganic carbon transporter (TC 9.A.2) DabA family.</text>
</comment>
<evidence type="ECO:0000256" key="5">
    <source>
        <dbReference type="ARBA" id="ARBA00023136"/>
    </source>
</evidence>
<dbReference type="PANTHER" id="PTHR38344:SF1">
    <property type="entry name" value="INORGANIC CARBON TRANSPORTER SUBUNIT DABA-RELATED"/>
    <property type="match status" value="1"/>
</dbReference>
<keyword evidence="5 6" id="KW-0472">Membrane</keyword>
<comment type="function">
    <text evidence="6">Part of an energy-coupled inorganic carbon pump.</text>
</comment>
<comment type="subunit">
    <text evidence="6">Forms a complex with DabB.</text>
</comment>
<sequence length="1041" mass="116594">MTLPLADTLKLRAMVYVAGEPIAFFWPMRNFIHHNPLHGLEGLAFEDAVARGETLFHARGFLKRREYQRYVAEGAIDDEELRRQIRTFVASHDLPPGIDWERAFHRLLTGVADPIALPVEIATPACIRSALRGDAIADTLVDKWTLIGRMQAQLGGDTPLCEAIDALYGTQISATLDDLLIKSCLDFFDEGQSTMAMPGREQGFFRAWSRLSRHNLKMFLRGLHIDKVLQGIETPEGMIARAMRAQGVPEEHWVGNFTRELARLHGWAGFIRWRQNARNYYWAQQYPADLVDFLAVREALVLALLKEEHQPGMPATAPELATMLDQRPYEVFLRLQYHSGNVLPELAHRIHDTILRGDTPDIRRLFDRYTRLLRADEAQRSAGALKTWGDAAGITPALQNLDEPAFSKLLTALRAFEAGEGMIWLRAMESHAIGQFGRGIDTGSPKPREKRPFAQALFCIDTRSERIRRHFETIGDYQTFGIAGFFGVPISLLELGKGNEAHLCPAIVTPRNLVLEMHVSEPMDETVAGVLAEALHELKNSILTPFATVEAIGLLFGFDLIGKTMAPVAYQRWRGKLFADPAPTRLLLDKLSREQADSILRAVQREIIVKAIQHELGLPPERIPDEIVRDLREAALRRLDPDQALAVSLGLDPPGLDAFIERLRRAYRINRQFSRLQLERLGRIGFTLGEQAHFVGQALRSIGLTEGFSRFVLLVGHASVSDNNPYESALDCGACGGASGSHNARVLAQMANKVDVRRRLREQGIDIPEDVVFIGALHNTVTDDITLTDRELIPPAHLLYLDRLNKGLTAASRLCAQERIATLLPETAKRPGTGAARRMALRNAVDWSQVRPEWGLSRNTYFIIGRRHLTQKLKFDGRAFLHSYDWRIDPKRRLLESIITGPLVVGQWINMEHYFSAVDNEAYGSGSKVYHNVAGRFGVMTGNLGDLRTGLPAQTVLRDGRPYHDPIRLIAVIDAPVAHARAAVEGVVAVRRLVQNGWIRLLIVDTEGDLLSLYLEGGEWRDQRLDTRTIQSLATGEPITA</sequence>
<protein>
    <recommendedName>
        <fullName evidence="6">Probable inorganic carbon transporter subunit DabA</fullName>
    </recommendedName>
</protein>
<evidence type="ECO:0000313" key="7">
    <source>
        <dbReference type="EMBL" id="MDX5930158.1"/>
    </source>
</evidence>
<proteinExistence type="inferred from homology"/>
<keyword evidence="8" id="KW-1185">Reference proteome</keyword>
<dbReference type="GO" id="GO:0008270">
    <property type="term" value="F:zinc ion binding"/>
    <property type="evidence" value="ECO:0007669"/>
    <property type="project" value="UniProtKB-UniRule"/>
</dbReference>
<evidence type="ECO:0000256" key="2">
    <source>
        <dbReference type="ARBA" id="ARBA00022475"/>
    </source>
</evidence>
<accession>A0AAW9DNA7</accession>
<dbReference type="AlphaFoldDB" id="A0AAW9DNA7"/>
<dbReference type="RefSeq" id="WP_319613122.1">
    <property type="nucleotide sequence ID" value="NZ_JAWXYB010000018.1"/>
</dbReference>
<evidence type="ECO:0000256" key="4">
    <source>
        <dbReference type="ARBA" id="ARBA00022833"/>
    </source>
</evidence>
<feature type="binding site" evidence="6">
    <location>
        <position position="732"/>
    </location>
    <ligand>
        <name>Zn(2+)</name>
        <dbReference type="ChEBI" id="CHEBI:29105"/>
    </ligand>
</feature>
<comment type="caution">
    <text evidence="7">The sequence shown here is derived from an EMBL/GenBank/DDBJ whole genome shotgun (WGS) entry which is preliminary data.</text>
</comment>
<keyword evidence="4 6" id="KW-0862">Zinc</keyword>
<feature type="binding site" evidence="6">
    <location>
        <position position="459"/>
    </location>
    <ligand>
        <name>Zn(2+)</name>
        <dbReference type="ChEBI" id="CHEBI:29105"/>
    </ligand>
</feature>
<feature type="binding site" evidence="6">
    <location>
        <position position="461"/>
    </location>
    <ligand>
        <name>Zn(2+)</name>
        <dbReference type="ChEBI" id="CHEBI:29105"/>
    </ligand>
</feature>
<comment type="subcellular location">
    <subcellularLocation>
        <location evidence="6">Cell membrane</location>
        <topology evidence="6">Peripheral membrane protein</topology>
    </subcellularLocation>
</comment>
<evidence type="ECO:0000256" key="1">
    <source>
        <dbReference type="ARBA" id="ARBA00022448"/>
    </source>
</evidence>
<name>A0AAW9DNA7_ACIAO</name>
<dbReference type="Proteomes" id="UP001279553">
    <property type="component" value="Unassembled WGS sequence"/>
</dbReference>
<organism evidence="7 8">
    <name type="scientific">Acidiphilium acidophilum</name>
    <name type="common">Thiobacillus acidophilus</name>
    <dbReference type="NCBI Taxonomy" id="76588"/>
    <lineage>
        <taxon>Bacteria</taxon>
        <taxon>Pseudomonadati</taxon>
        <taxon>Pseudomonadota</taxon>
        <taxon>Alphaproteobacteria</taxon>
        <taxon>Acetobacterales</taxon>
        <taxon>Acidocellaceae</taxon>
        <taxon>Acidiphilium</taxon>
    </lineage>
</organism>
<comment type="cofactor">
    <cofactor evidence="6">
        <name>Zn(2+)</name>
        <dbReference type="ChEBI" id="CHEBI:29105"/>
    </cofactor>
</comment>
<reference evidence="7 8" key="1">
    <citation type="submission" date="2023-11" db="EMBL/GenBank/DDBJ databases">
        <title>MicrobeMod: A computational toolkit for identifying prokaryotic methylation and restriction-modification with nanopore sequencing.</title>
        <authorList>
            <person name="Crits-Christoph A."/>
            <person name="Kang S.C."/>
            <person name="Lee H."/>
            <person name="Ostrov N."/>
        </authorList>
    </citation>
    <scope>NUCLEOTIDE SEQUENCE [LARGE SCALE GENOMIC DNA]</scope>
    <source>
        <strain evidence="7 8">DSMZ 700</strain>
    </source>
</reference>
<evidence type="ECO:0000256" key="6">
    <source>
        <dbReference type="HAMAP-Rule" id="MF_01871"/>
    </source>
</evidence>
<dbReference type="PANTHER" id="PTHR38344">
    <property type="entry name" value="UPF0753 PROTEIN AQ_863"/>
    <property type="match status" value="1"/>
</dbReference>
<dbReference type="InterPro" id="IPR018752">
    <property type="entry name" value="DabA"/>
</dbReference>
<evidence type="ECO:0000313" key="8">
    <source>
        <dbReference type="Proteomes" id="UP001279553"/>
    </source>
</evidence>
<feature type="binding site" evidence="6">
    <location>
        <position position="717"/>
    </location>
    <ligand>
        <name>Zn(2+)</name>
        <dbReference type="ChEBI" id="CHEBI:29105"/>
    </ligand>
</feature>